<proteinExistence type="predicted"/>
<dbReference type="EMBL" id="JACSQB010000163">
    <property type="protein sequence ID" value="MBD8048671.1"/>
    <property type="molecule type" value="Genomic_DNA"/>
</dbReference>
<keyword evidence="2" id="KW-1185">Reference proteome</keyword>
<evidence type="ECO:0000313" key="1">
    <source>
        <dbReference type="EMBL" id="MBD8048671.1"/>
    </source>
</evidence>
<name>A0ABR8YXK4_9CLOT</name>
<comment type="caution">
    <text evidence="1">The sequence shown here is derived from an EMBL/GenBank/DDBJ whole genome shotgun (WGS) entry which is preliminary data.</text>
</comment>
<dbReference type="RefSeq" id="WP_191741610.1">
    <property type="nucleotide sequence ID" value="NZ_JACSQB010000163.1"/>
</dbReference>
<gene>
    <name evidence="1" type="ORF">H9637_16815</name>
</gene>
<accession>A0ABR8YXK4</accession>
<protein>
    <submittedName>
        <fullName evidence="1">Uncharacterized protein</fullName>
    </submittedName>
</protein>
<reference evidence="1 2" key="1">
    <citation type="submission" date="2020-08" db="EMBL/GenBank/DDBJ databases">
        <title>A Genomic Blueprint of the Chicken Gut Microbiome.</title>
        <authorList>
            <person name="Gilroy R."/>
            <person name="Ravi A."/>
            <person name="Getino M."/>
            <person name="Pursley I."/>
            <person name="Horton D.L."/>
            <person name="Alikhan N.-F."/>
            <person name="Baker D."/>
            <person name="Gharbi K."/>
            <person name="Hall N."/>
            <person name="Watson M."/>
            <person name="Adriaenssens E.M."/>
            <person name="Foster-Nyarko E."/>
            <person name="Jarju S."/>
            <person name="Secka A."/>
            <person name="Antonio M."/>
            <person name="Oren A."/>
            <person name="Chaudhuri R."/>
            <person name="La Ragione R.M."/>
            <person name="Hildebrand F."/>
            <person name="Pallen M.J."/>
        </authorList>
    </citation>
    <scope>NUCLEOTIDE SEQUENCE [LARGE SCALE GENOMIC DNA]</scope>
    <source>
        <strain evidence="1 2">N37</strain>
    </source>
</reference>
<sequence>MIIKQKRIRNLSKLKVLETGSRFRVGVVDVEKRIKEMKEIGFTNELKIGETILPDIIGPATRRNAEGDYILLRDKPKEQHSRMIEWTYKQWAGRGETREVTESTSISYERFQRQVIPPTGIEFTIVSNGKSKNLVSPVFVMDETKRNEIISAVNVILEIFGECEIFDSTNNPILPPKVIRLNWELLPKGKFPWEKQKERLEPYFKRAIGTNRAVIEKRIETINEYSPDFTAIGTGGFGGYIVHGFEDLNMYILESVKVNNATYVLRNDWESISQLTKAEILNNDLQETRIVHNKNWYKNLNHLFDKNLS</sequence>
<organism evidence="1 2">
    <name type="scientific">Clostridium faecium</name>
    <dbReference type="NCBI Taxonomy" id="2762223"/>
    <lineage>
        <taxon>Bacteria</taxon>
        <taxon>Bacillati</taxon>
        <taxon>Bacillota</taxon>
        <taxon>Clostridia</taxon>
        <taxon>Eubacteriales</taxon>
        <taxon>Clostridiaceae</taxon>
        <taxon>Clostridium</taxon>
    </lineage>
</organism>
<evidence type="ECO:0000313" key="2">
    <source>
        <dbReference type="Proteomes" id="UP000627166"/>
    </source>
</evidence>
<dbReference type="Proteomes" id="UP000627166">
    <property type="component" value="Unassembled WGS sequence"/>
</dbReference>